<keyword evidence="11" id="KW-1185">Reference proteome</keyword>
<evidence type="ECO:0000313" key="10">
    <source>
        <dbReference type="EMBL" id="ALJ27218.1"/>
    </source>
</evidence>
<name>A0A0S1AWS5_9GAMM</name>
<accession>A0A0S1AWS5</accession>
<dbReference type="RefSeq" id="WP_054663135.1">
    <property type="nucleotide sequence ID" value="NZ_CP125110.1"/>
</dbReference>
<evidence type="ECO:0000256" key="8">
    <source>
        <dbReference type="PROSITE-ProRule" id="PRU00533"/>
    </source>
</evidence>
<dbReference type="Pfam" id="PF00765">
    <property type="entry name" value="Autoind_synth"/>
    <property type="match status" value="1"/>
</dbReference>
<dbReference type="Gene3D" id="3.40.630.30">
    <property type="match status" value="1"/>
</dbReference>
<gene>
    <name evidence="10" type="primary">lasI</name>
    <name evidence="10" type="ORF">AOT14_07820</name>
</gene>
<dbReference type="GO" id="GO:0007165">
    <property type="term" value="P:signal transduction"/>
    <property type="evidence" value="ECO:0007669"/>
    <property type="project" value="TreeGrafter"/>
</dbReference>
<reference evidence="10 11" key="1">
    <citation type="journal article" date="2015" name="Genome Announc.">
        <title>Complete Genome Sequencing of Stenotrophomonas acidaminiphila ZAC14D2_NAIMI4_2, a Multidrug-Resistant Strain Isolated from Sediments of a Polluted River in Mexico, Uncovers New Antibiotic Resistance Genes and a Novel Class-II Lasso Peptide Biosynthesis Gene Cluster.</title>
        <authorList>
            <person name="Vinuesa P."/>
            <person name="Ochoa-Sanchez L.E."/>
        </authorList>
    </citation>
    <scope>NUCLEOTIDE SEQUENCE [LARGE SCALE GENOMIC DNA]</scope>
    <source>
        <strain evidence="10 11">ZAC14D2_NAIMI4_2</strain>
    </source>
</reference>
<evidence type="ECO:0000256" key="1">
    <source>
        <dbReference type="ARBA" id="ARBA00012340"/>
    </source>
</evidence>
<evidence type="ECO:0000256" key="5">
    <source>
        <dbReference type="ARBA" id="ARBA00022691"/>
    </source>
</evidence>
<dbReference type="AlphaFoldDB" id="A0A0S1AWS5"/>
<proteinExistence type="inferred from homology"/>
<evidence type="ECO:0000256" key="6">
    <source>
        <dbReference type="ARBA" id="ARBA00022929"/>
    </source>
</evidence>
<dbReference type="GO" id="GO:0009372">
    <property type="term" value="P:quorum sensing"/>
    <property type="evidence" value="ECO:0007669"/>
    <property type="project" value="UniProtKB-UniRule"/>
</dbReference>
<dbReference type="PROSITE" id="PS51187">
    <property type="entry name" value="AUTOINDUCER_SYNTH_2"/>
    <property type="match status" value="1"/>
</dbReference>
<dbReference type="SUPFAM" id="SSF55729">
    <property type="entry name" value="Acyl-CoA N-acyltransferases (Nat)"/>
    <property type="match status" value="1"/>
</dbReference>
<dbReference type="PATRIC" id="fig|128780.6.peg.794"/>
<comment type="catalytic activity">
    <reaction evidence="7 9">
        <text>a fatty acyl-[ACP] + S-adenosyl-L-methionine = an N-acyl-L-homoserine lactone + S-methyl-5'-thioadenosine + holo-[ACP] + H(+)</text>
        <dbReference type="Rhea" id="RHEA:10096"/>
        <dbReference type="Rhea" id="RHEA-COMP:9685"/>
        <dbReference type="Rhea" id="RHEA-COMP:14125"/>
        <dbReference type="ChEBI" id="CHEBI:15378"/>
        <dbReference type="ChEBI" id="CHEBI:17509"/>
        <dbReference type="ChEBI" id="CHEBI:55474"/>
        <dbReference type="ChEBI" id="CHEBI:59789"/>
        <dbReference type="ChEBI" id="CHEBI:64479"/>
        <dbReference type="ChEBI" id="CHEBI:138651"/>
        <dbReference type="EC" id="2.3.1.184"/>
    </reaction>
</comment>
<protein>
    <recommendedName>
        <fullName evidence="2 9">Acyl-homoserine-lactone synthase</fullName>
        <ecNumber evidence="1 9">2.3.1.184</ecNumber>
    </recommendedName>
    <alternativeName>
        <fullName evidence="9">Autoinducer synthesis protein</fullName>
    </alternativeName>
</protein>
<dbReference type="GO" id="GO:0061579">
    <property type="term" value="F:N-acyl homoserine lactone synthase activity"/>
    <property type="evidence" value="ECO:0007669"/>
    <property type="project" value="UniProtKB-UniRule"/>
</dbReference>
<sequence length="200" mass="22295">MEFILARAGDLSPLLNRALGRYRYRVFIETLGWQLDTPPGIERDRFDRPETVHVIARDDQHAIVGYARLLPTTGPYLLGEMFPQLMNGLPPPCSEDVWELSRFAVMDLRGARTGGATQRPSALAVDILQLAADYVERRGGKRLISVSPLAMERLLRRTGFHVHRAAPPVMIEGHPTFACWIELAGRPPCAPHGNAATCQF</sequence>
<keyword evidence="4 9" id="KW-0808">Transferase</keyword>
<organism evidence="10 11">
    <name type="scientific">Stenotrophomonas acidaminiphila</name>
    <dbReference type="NCBI Taxonomy" id="128780"/>
    <lineage>
        <taxon>Bacteria</taxon>
        <taxon>Pseudomonadati</taxon>
        <taxon>Pseudomonadota</taxon>
        <taxon>Gammaproteobacteria</taxon>
        <taxon>Lysobacterales</taxon>
        <taxon>Lysobacteraceae</taxon>
        <taxon>Stenotrophomonas</taxon>
    </lineage>
</organism>
<evidence type="ECO:0000313" key="11">
    <source>
        <dbReference type="Proteomes" id="UP000061010"/>
    </source>
</evidence>
<dbReference type="KEGG" id="sacz:AOT14_07820"/>
<evidence type="ECO:0000256" key="9">
    <source>
        <dbReference type="RuleBase" id="RU361135"/>
    </source>
</evidence>
<keyword evidence="6 8" id="KW-0071">Autoinducer synthesis</keyword>
<dbReference type="InterPro" id="IPR001690">
    <property type="entry name" value="Autoind_synthase"/>
</dbReference>
<dbReference type="OrthoDB" id="6023281at2"/>
<dbReference type="PANTHER" id="PTHR39322:SF1">
    <property type="entry name" value="ISOVALERYL-HOMOSERINE LACTONE SYNTHASE"/>
    <property type="match status" value="1"/>
</dbReference>
<evidence type="ECO:0000256" key="3">
    <source>
        <dbReference type="ARBA" id="ARBA00022654"/>
    </source>
</evidence>
<evidence type="ECO:0000256" key="4">
    <source>
        <dbReference type="ARBA" id="ARBA00022679"/>
    </source>
</evidence>
<dbReference type="EMBL" id="CP012900">
    <property type="protein sequence ID" value="ALJ27218.1"/>
    <property type="molecule type" value="Genomic_DNA"/>
</dbReference>
<keyword evidence="3 8" id="KW-0673">Quorum sensing</keyword>
<evidence type="ECO:0000256" key="7">
    <source>
        <dbReference type="ARBA" id="ARBA00048576"/>
    </source>
</evidence>
<keyword evidence="5 9" id="KW-0949">S-adenosyl-L-methionine</keyword>
<evidence type="ECO:0000256" key="2">
    <source>
        <dbReference type="ARBA" id="ARBA00018768"/>
    </source>
</evidence>
<dbReference type="PANTHER" id="PTHR39322">
    <property type="entry name" value="ACYL-HOMOSERINE-LACTONE SYNTHASE"/>
    <property type="match status" value="1"/>
</dbReference>
<dbReference type="Proteomes" id="UP000061010">
    <property type="component" value="Chromosome"/>
</dbReference>
<dbReference type="EC" id="2.3.1.184" evidence="1 9"/>
<dbReference type="PRINTS" id="PR01549">
    <property type="entry name" value="AUTOINDCRSYN"/>
</dbReference>
<dbReference type="InterPro" id="IPR016181">
    <property type="entry name" value="Acyl_CoA_acyltransferase"/>
</dbReference>
<comment type="similarity">
    <text evidence="8 9">Belongs to the autoinducer synthase family.</text>
</comment>